<sequence>MASLRTRRVATGSPGAPQPLQAAVGSYGYFEKYAQQARTLVDYQKGGHERSGEMIGTTEARSACDLQMTDQSSDILYDFVVQFDQELDISVELNTPVIPIINPLSLDMPQSSTVIPLGQEPDLVDAFWDELLSKEKEDAVQSQSPLDDASAREFFPDRTSMMTRALLVDEEPLNSGDTQIIVHQTEQAVCSTDSGDVVLPETFSISMKNEPNAEVHARYMSDMTSSARYLLGRKTNGGKHKAYPSTTHPYQLKSNDSNVFLANGSLYYPIEPVDMQRGYKSYQKLILIRNKQDKLSEKLGVYSANEIVFSEEVVYQGRPVKNIVIDMNLQVSRLAFDIVLKTADGTLIPTGVMCISNEIIEGKELRYLRKRLHVLNLILLVPPKSAKTKRSNGAVIVSDGDDGAVCPNCDSFVSLSSSSGSNKRLRTQ</sequence>
<proteinExistence type="predicted"/>
<accession>A0A814L9B3</accession>
<evidence type="ECO:0000313" key="2">
    <source>
        <dbReference type="EMBL" id="CAF3830114.1"/>
    </source>
</evidence>
<protein>
    <submittedName>
        <fullName evidence="1">Uncharacterized protein</fullName>
    </submittedName>
</protein>
<organism evidence="1 3">
    <name type="scientific">Didymodactylos carnosus</name>
    <dbReference type="NCBI Taxonomy" id="1234261"/>
    <lineage>
        <taxon>Eukaryota</taxon>
        <taxon>Metazoa</taxon>
        <taxon>Spiralia</taxon>
        <taxon>Gnathifera</taxon>
        <taxon>Rotifera</taxon>
        <taxon>Eurotatoria</taxon>
        <taxon>Bdelloidea</taxon>
        <taxon>Philodinida</taxon>
        <taxon>Philodinidae</taxon>
        <taxon>Didymodactylos</taxon>
    </lineage>
</organism>
<gene>
    <name evidence="1" type="ORF">GPM918_LOCUS16824</name>
    <name evidence="2" type="ORF">SRO942_LOCUS16823</name>
</gene>
<evidence type="ECO:0000313" key="3">
    <source>
        <dbReference type="Proteomes" id="UP000663829"/>
    </source>
</evidence>
<dbReference type="OrthoDB" id="10008657at2759"/>
<dbReference type="Proteomes" id="UP000681722">
    <property type="component" value="Unassembled WGS sequence"/>
</dbReference>
<dbReference type="EMBL" id="CAJOBC010004495">
    <property type="protein sequence ID" value="CAF3830114.1"/>
    <property type="molecule type" value="Genomic_DNA"/>
</dbReference>
<comment type="caution">
    <text evidence="1">The sequence shown here is derived from an EMBL/GenBank/DDBJ whole genome shotgun (WGS) entry which is preliminary data.</text>
</comment>
<name>A0A814L9B3_9BILA</name>
<dbReference type="EMBL" id="CAJNOQ010004495">
    <property type="protein sequence ID" value="CAF1061915.1"/>
    <property type="molecule type" value="Genomic_DNA"/>
</dbReference>
<dbReference type="AlphaFoldDB" id="A0A814L9B3"/>
<evidence type="ECO:0000313" key="1">
    <source>
        <dbReference type="EMBL" id="CAF1061915.1"/>
    </source>
</evidence>
<keyword evidence="3" id="KW-1185">Reference proteome</keyword>
<reference evidence="1" key="1">
    <citation type="submission" date="2021-02" db="EMBL/GenBank/DDBJ databases">
        <authorList>
            <person name="Nowell W R."/>
        </authorList>
    </citation>
    <scope>NUCLEOTIDE SEQUENCE</scope>
</reference>
<dbReference type="Proteomes" id="UP000663829">
    <property type="component" value="Unassembled WGS sequence"/>
</dbReference>